<evidence type="ECO:0000256" key="5">
    <source>
        <dbReference type="ARBA" id="ARBA00022692"/>
    </source>
</evidence>
<dbReference type="InterPro" id="IPR010065">
    <property type="entry name" value="AA_ABC_transptr_permease_3TM"/>
</dbReference>
<dbReference type="Proteomes" id="UP000662814">
    <property type="component" value="Chromosome"/>
</dbReference>
<keyword evidence="8 9" id="KW-0472">Membrane</keyword>
<evidence type="ECO:0000256" key="6">
    <source>
        <dbReference type="ARBA" id="ARBA00022970"/>
    </source>
</evidence>
<evidence type="ECO:0000256" key="8">
    <source>
        <dbReference type="ARBA" id="ARBA00023136"/>
    </source>
</evidence>
<dbReference type="NCBIfam" id="TIGR01726">
    <property type="entry name" value="HEQRo_perm_3TM"/>
    <property type="match status" value="1"/>
</dbReference>
<sequence length="249" mass="27230">MDEFLHTFFDVDSILTILPILLTEGLTNTLIISVSAVIAGLILGLVLAMMLMSRLWVLKVAARIYVDVFRGLPAILTISLVGLGFPAAGIRPFGTSPFGYAILAVGLISAAYTAEILRSGIQSIDKGQLQAGRSLGMTYFHAMRKIVVPQGVRNVLPALTNRFIIDIKESSLVYLLGLSVGQRELYFIAYQQQAVTYNSSALVAAGICYLMMTVPLTYIVNAWDRRLRSGRTRRRANSVPNESAMEVAK</sequence>
<dbReference type="RefSeq" id="WP_166988512.1">
    <property type="nucleotide sequence ID" value="NZ_CP061169.1"/>
</dbReference>
<keyword evidence="4" id="KW-1003">Cell membrane</keyword>
<organism evidence="11 12">
    <name type="scientific">Paramicrobacterium chengjingii</name>
    <dbReference type="NCBI Taxonomy" id="2769067"/>
    <lineage>
        <taxon>Bacteria</taxon>
        <taxon>Bacillati</taxon>
        <taxon>Actinomycetota</taxon>
        <taxon>Actinomycetes</taxon>
        <taxon>Micrococcales</taxon>
        <taxon>Microbacteriaceae</taxon>
        <taxon>Paramicrobacterium</taxon>
    </lineage>
</organism>
<comment type="subcellular location">
    <subcellularLocation>
        <location evidence="1 9">Cell membrane</location>
        <topology evidence="1 9">Multi-pass membrane protein</topology>
    </subcellularLocation>
</comment>
<dbReference type="CDD" id="cd06261">
    <property type="entry name" value="TM_PBP2"/>
    <property type="match status" value="1"/>
</dbReference>
<evidence type="ECO:0000256" key="7">
    <source>
        <dbReference type="ARBA" id="ARBA00022989"/>
    </source>
</evidence>
<keyword evidence="6" id="KW-0029">Amino-acid transport</keyword>
<reference evidence="11 12" key="1">
    <citation type="submission" date="2020-12" db="EMBL/GenBank/DDBJ databases">
        <title>Microbacterium sp. HY060.</title>
        <authorList>
            <person name="Zhou J."/>
        </authorList>
    </citation>
    <scope>NUCLEOTIDE SEQUENCE [LARGE SCALE GENOMIC DNA]</scope>
    <source>
        <strain evidence="11 12">HY60</strain>
    </source>
</reference>
<dbReference type="InterPro" id="IPR035906">
    <property type="entry name" value="MetI-like_sf"/>
</dbReference>
<keyword evidence="5 9" id="KW-0812">Transmembrane</keyword>
<evidence type="ECO:0000313" key="11">
    <source>
        <dbReference type="EMBL" id="QPZ39278.1"/>
    </source>
</evidence>
<dbReference type="EMBL" id="CP061169">
    <property type="protein sequence ID" value="QPZ39278.1"/>
    <property type="molecule type" value="Genomic_DNA"/>
</dbReference>
<feature type="transmembrane region" description="Helical" evidence="9">
    <location>
        <begin position="201"/>
        <end position="223"/>
    </location>
</feature>
<dbReference type="InterPro" id="IPR000515">
    <property type="entry name" value="MetI-like"/>
</dbReference>
<dbReference type="InterPro" id="IPR043429">
    <property type="entry name" value="ArtM/GltK/GlnP/TcyL/YhdX-like"/>
</dbReference>
<keyword evidence="12" id="KW-1185">Reference proteome</keyword>
<dbReference type="Pfam" id="PF00528">
    <property type="entry name" value="BPD_transp_1"/>
    <property type="match status" value="1"/>
</dbReference>
<dbReference type="SUPFAM" id="SSF161098">
    <property type="entry name" value="MetI-like"/>
    <property type="match status" value="1"/>
</dbReference>
<feature type="transmembrane region" description="Helical" evidence="9">
    <location>
        <begin position="30"/>
        <end position="52"/>
    </location>
</feature>
<proteinExistence type="inferred from homology"/>
<evidence type="ECO:0000256" key="2">
    <source>
        <dbReference type="ARBA" id="ARBA00010072"/>
    </source>
</evidence>
<evidence type="ECO:0000256" key="9">
    <source>
        <dbReference type="RuleBase" id="RU363032"/>
    </source>
</evidence>
<evidence type="ECO:0000259" key="10">
    <source>
        <dbReference type="PROSITE" id="PS50928"/>
    </source>
</evidence>
<protein>
    <submittedName>
        <fullName evidence="11">Amino acid ABC transporter permease</fullName>
    </submittedName>
</protein>
<dbReference type="PANTHER" id="PTHR30614:SF20">
    <property type="entry name" value="GLUTAMINE TRANSPORT SYSTEM PERMEASE PROTEIN GLNP"/>
    <property type="match status" value="1"/>
</dbReference>
<dbReference type="Gene3D" id="1.10.3720.10">
    <property type="entry name" value="MetI-like"/>
    <property type="match status" value="1"/>
</dbReference>
<name>A0ABX6YKE1_9MICO</name>
<evidence type="ECO:0000256" key="1">
    <source>
        <dbReference type="ARBA" id="ARBA00004651"/>
    </source>
</evidence>
<feature type="domain" description="ABC transmembrane type-1" evidence="10">
    <location>
        <begin position="26"/>
        <end position="220"/>
    </location>
</feature>
<accession>A0ABX6YKE1</accession>
<feature type="transmembrane region" description="Helical" evidence="9">
    <location>
        <begin position="64"/>
        <end position="85"/>
    </location>
</feature>
<comment type="similarity">
    <text evidence="2">Belongs to the binding-protein-dependent transport system permease family. HisMQ subfamily.</text>
</comment>
<evidence type="ECO:0000256" key="4">
    <source>
        <dbReference type="ARBA" id="ARBA00022475"/>
    </source>
</evidence>
<dbReference type="PROSITE" id="PS50928">
    <property type="entry name" value="ABC_TM1"/>
    <property type="match status" value="1"/>
</dbReference>
<evidence type="ECO:0000256" key="3">
    <source>
        <dbReference type="ARBA" id="ARBA00022448"/>
    </source>
</evidence>
<evidence type="ECO:0000313" key="12">
    <source>
        <dbReference type="Proteomes" id="UP000662814"/>
    </source>
</evidence>
<gene>
    <name evidence="11" type="ORF">HCR76_04245</name>
</gene>
<keyword evidence="3 9" id="KW-0813">Transport</keyword>
<keyword evidence="7 9" id="KW-1133">Transmembrane helix</keyword>
<dbReference type="PANTHER" id="PTHR30614">
    <property type="entry name" value="MEMBRANE COMPONENT OF AMINO ACID ABC TRANSPORTER"/>
    <property type="match status" value="1"/>
</dbReference>